<dbReference type="STRING" id="456900.A0A151IFZ3"/>
<accession>A0A151IFZ3</accession>
<protein>
    <recommendedName>
        <fullName evidence="3">Peptidase A2 domain-containing protein</fullName>
    </recommendedName>
</protein>
<proteinExistence type="predicted"/>
<reference evidence="1 2" key="1">
    <citation type="submission" date="2016-03" db="EMBL/GenBank/DDBJ databases">
        <title>Cyphomyrmex costatus WGS genome.</title>
        <authorList>
            <person name="Nygaard S."/>
            <person name="Hu H."/>
            <person name="Boomsma J."/>
            <person name="Zhang G."/>
        </authorList>
    </citation>
    <scope>NUCLEOTIDE SEQUENCE [LARGE SCALE GENOMIC DNA]</scope>
    <source>
        <strain evidence="1">MS0001</strain>
        <tissue evidence="1">Whole body</tissue>
    </source>
</reference>
<name>A0A151IFZ3_9HYME</name>
<evidence type="ECO:0000313" key="1">
    <source>
        <dbReference type="EMBL" id="KYN00136.1"/>
    </source>
</evidence>
<keyword evidence="2" id="KW-1185">Reference proteome</keyword>
<dbReference type="AlphaFoldDB" id="A0A151IFZ3"/>
<gene>
    <name evidence="1" type="ORF">ALC62_09097</name>
</gene>
<sequence length="194" mass="21360">MIDTGAGPNVIKHKILHSETAINRFDNLFLTGITNGRIETLGSVEVLVNGYPVKLYVVPDDFPIPQEGHLGAAFLRGASTINFEQNLLEWRGNKYSFVSSETLVIPARSKIVCYLRVRNDFVTKFGYVPPLSVCEGILIGNAVVTNIDGKAYVQAINTTEESVEILVPYVELQEIESLSTRGPVNPKKKQIATP</sequence>
<dbReference type="Proteomes" id="UP000078542">
    <property type="component" value="Unassembled WGS sequence"/>
</dbReference>
<organism evidence="1 2">
    <name type="scientific">Cyphomyrmex costatus</name>
    <dbReference type="NCBI Taxonomy" id="456900"/>
    <lineage>
        <taxon>Eukaryota</taxon>
        <taxon>Metazoa</taxon>
        <taxon>Ecdysozoa</taxon>
        <taxon>Arthropoda</taxon>
        <taxon>Hexapoda</taxon>
        <taxon>Insecta</taxon>
        <taxon>Pterygota</taxon>
        <taxon>Neoptera</taxon>
        <taxon>Endopterygota</taxon>
        <taxon>Hymenoptera</taxon>
        <taxon>Apocrita</taxon>
        <taxon>Aculeata</taxon>
        <taxon>Formicoidea</taxon>
        <taxon>Formicidae</taxon>
        <taxon>Myrmicinae</taxon>
        <taxon>Cyphomyrmex</taxon>
    </lineage>
</organism>
<dbReference type="EMBL" id="KQ977749">
    <property type="protein sequence ID" value="KYN00136.1"/>
    <property type="molecule type" value="Genomic_DNA"/>
</dbReference>
<evidence type="ECO:0008006" key="3">
    <source>
        <dbReference type="Google" id="ProtNLM"/>
    </source>
</evidence>
<evidence type="ECO:0000313" key="2">
    <source>
        <dbReference type="Proteomes" id="UP000078542"/>
    </source>
</evidence>